<organism evidence="2 3">
    <name type="scientific">Pseudocercospora fuligena</name>
    <dbReference type="NCBI Taxonomy" id="685502"/>
    <lineage>
        <taxon>Eukaryota</taxon>
        <taxon>Fungi</taxon>
        <taxon>Dikarya</taxon>
        <taxon>Ascomycota</taxon>
        <taxon>Pezizomycotina</taxon>
        <taxon>Dothideomycetes</taxon>
        <taxon>Dothideomycetidae</taxon>
        <taxon>Mycosphaerellales</taxon>
        <taxon>Mycosphaerellaceae</taxon>
        <taxon>Pseudocercospora</taxon>
    </lineage>
</organism>
<accession>A0A8H6VET7</accession>
<dbReference type="EMBL" id="JABCIY010000316">
    <property type="protein sequence ID" value="KAF7185549.1"/>
    <property type="molecule type" value="Genomic_DNA"/>
</dbReference>
<dbReference type="InterPro" id="IPR014980">
    <property type="entry name" value="DOPA_dioxygen"/>
</dbReference>
<reference evidence="2" key="1">
    <citation type="submission" date="2020-04" db="EMBL/GenBank/DDBJ databases">
        <title>Draft genome resource of the tomato pathogen Pseudocercospora fuligena.</title>
        <authorList>
            <person name="Zaccaron A."/>
        </authorList>
    </citation>
    <scope>NUCLEOTIDE SEQUENCE</scope>
    <source>
        <strain evidence="2">PF001</strain>
    </source>
</reference>
<proteinExistence type="predicted"/>
<sequence length="157" mass="18249">MDPTLYEYPSPLEGWENHEPLSDERNEDGKSLKNPTPTTQSPAYNAFPSPITNDIRGGFDIHIYFLQTNPSELEFAKSLHSRIRLEFPELRIYQVWEKPIGPHPVGMFEVNIFTPQQFGAFIPWLRATWMGMPYPLQTGMLREVGRRKKEEKEKGNL</sequence>
<dbReference type="Pfam" id="PF08883">
    <property type="entry name" value="DOPA_dioxygen"/>
    <property type="match status" value="1"/>
</dbReference>
<evidence type="ECO:0000313" key="2">
    <source>
        <dbReference type="EMBL" id="KAF7185549.1"/>
    </source>
</evidence>
<dbReference type="AlphaFoldDB" id="A0A8H6VET7"/>
<dbReference type="OrthoDB" id="9970095at2759"/>
<evidence type="ECO:0000256" key="1">
    <source>
        <dbReference type="SAM" id="MobiDB-lite"/>
    </source>
</evidence>
<feature type="non-terminal residue" evidence="2">
    <location>
        <position position="1"/>
    </location>
</feature>
<dbReference type="Proteomes" id="UP000660729">
    <property type="component" value="Unassembled WGS sequence"/>
</dbReference>
<gene>
    <name evidence="2" type="ORF">HII31_13046</name>
</gene>
<dbReference type="PANTHER" id="PTHR36423">
    <property type="entry name" value="AFR070WP"/>
    <property type="match status" value="1"/>
</dbReference>
<name>A0A8H6VET7_9PEZI</name>
<evidence type="ECO:0000313" key="3">
    <source>
        <dbReference type="Proteomes" id="UP000660729"/>
    </source>
</evidence>
<feature type="compositionally biased region" description="Polar residues" evidence="1">
    <location>
        <begin position="33"/>
        <end position="43"/>
    </location>
</feature>
<comment type="caution">
    <text evidence="2">The sequence shown here is derived from an EMBL/GenBank/DDBJ whole genome shotgun (WGS) entry which is preliminary data.</text>
</comment>
<dbReference type="PANTHER" id="PTHR36423:SF2">
    <property type="entry name" value="AFR070WP"/>
    <property type="match status" value="1"/>
</dbReference>
<dbReference type="InterPro" id="IPR023389">
    <property type="entry name" value="DOPA-like_sf"/>
</dbReference>
<dbReference type="Gene3D" id="3.30.70.1240">
    <property type="entry name" value="DOPA-like domains"/>
    <property type="match status" value="1"/>
</dbReference>
<dbReference type="SUPFAM" id="SSF143410">
    <property type="entry name" value="DOPA-like"/>
    <property type="match status" value="1"/>
</dbReference>
<protein>
    <submittedName>
        <fullName evidence="2">Putative 21.2 kDa protein</fullName>
    </submittedName>
</protein>
<feature type="compositionally biased region" description="Basic and acidic residues" evidence="1">
    <location>
        <begin position="15"/>
        <end position="31"/>
    </location>
</feature>
<feature type="region of interest" description="Disordered" evidence="1">
    <location>
        <begin position="1"/>
        <end position="44"/>
    </location>
</feature>
<keyword evidence="3" id="KW-1185">Reference proteome</keyword>